<reference evidence="2" key="1">
    <citation type="submission" date="2023-12" db="EMBL/GenBank/DDBJ databases">
        <title>Genome assembly of Anisodus tanguticus.</title>
        <authorList>
            <person name="Wang Y.-J."/>
        </authorList>
    </citation>
    <scope>NUCLEOTIDE SEQUENCE</scope>
    <source>
        <strain evidence="2">KB-2021</strain>
        <tissue evidence="2">Leaf</tissue>
    </source>
</reference>
<keyword evidence="1" id="KW-1133">Transmembrane helix</keyword>
<dbReference type="AlphaFoldDB" id="A0AAE1VNM1"/>
<proteinExistence type="predicted"/>
<evidence type="ECO:0000313" key="3">
    <source>
        <dbReference type="Proteomes" id="UP001291623"/>
    </source>
</evidence>
<accession>A0AAE1VNM1</accession>
<dbReference type="PANTHER" id="PTHR45085:SF5">
    <property type="entry name" value="METHYLTRANSFERASE TYPE 11 DOMAIN-CONTAINING PROTEIN"/>
    <property type="match status" value="1"/>
</dbReference>
<keyword evidence="1" id="KW-0812">Transmembrane</keyword>
<keyword evidence="1" id="KW-0472">Membrane</keyword>
<sequence>METHIKNFLNKLSFTSITIATLTLLLLYLKTSLTCIYQSKTQQKFPRSTCDFTHRAFTTINKHNRCIWFTKAWIRTVQSFTIQFQSLHAQNLFSNNTRILVISARAGHSVINLNNMGVNDISGIEVIESPPLVGRADPHNLPFFNKVFDIGFSPYLERTLFPARYVGEMERTVRDGGERTSVVMKRFSQCCNFLFCYCVRGTNPRSISKGTCSS</sequence>
<comment type="caution">
    <text evidence="2">The sequence shown here is derived from an EMBL/GenBank/DDBJ whole genome shotgun (WGS) entry which is preliminary data.</text>
</comment>
<feature type="transmembrane region" description="Helical" evidence="1">
    <location>
        <begin position="12"/>
        <end position="29"/>
    </location>
</feature>
<keyword evidence="3" id="KW-1185">Reference proteome</keyword>
<protein>
    <submittedName>
        <fullName evidence="2">Uncharacterized protein</fullName>
    </submittedName>
</protein>
<name>A0AAE1VNM1_9SOLA</name>
<evidence type="ECO:0000256" key="1">
    <source>
        <dbReference type="SAM" id="Phobius"/>
    </source>
</evidence>
<evidence type="ECO:0000313" key="2">
    <source>
        <dbReference type="EMBL" id="KAK4377048.1"/>
    </source>
</evidence>
<dbReference type="EMBL" id="JAVYJV010000002">
    <property type="protein sequence ID" value="KAK4377048.1"/>
    <property type="molecule type" value="Genomic_DNA"/>
</dbReference>
<dbReference type="PANTHER" id="PTHR45085">
    <property type="entry name" value="F21J9.14"/>
    <property type="match status" value="1"/>
</dbReference>
<organism evidence="2 3">
    <name type="scientific">Anisodus tanguticus</name>
    <dbReference type="NCBI Taxonomy" id="243964"/>
    <lineage>
        <taxon>Eukaryota</taxon>
        <taxon>Viridiplantae</taxon>
        <taxon>Streptophyta</taxon>
        <taxon>Embryophyta</taxon>
        <taxon>Tracheophyta</taxon>
        <taxon>Spermatophyta</taxon>
        <taxon>Magnoliopsida</taxon>
        <taxon>eudicotyledons</taxon>
        <taxon>Gunneridae</taxon>
        <taxon>Pentapetalae</taxon>
        <taxon>asterids</taxon>
        <taxon>lamiids</taxon>
        <taxon>Solanales</taxon>
        <taxon>Solanaceae</taxon>
        <taxon>Solanoideae</taxon>
        <taxon>Hyoscyameae</taxon>
        <taxon>Anisodus</taxon>
    </lineage>
</organism>
<dbReference type="Proteomes" id="UP001291623">
    <property type="component" value="Unassembled WGS sequence"/>
</dbReference>
<gene>
    <name evidence="2" type="ORF">RND71_003344</name>
</gene>